<name>A0A0N1IUL9_9EURY</name>
<sequence>MTWNGRVVLLDASVIITLAETGSTDLLDSVRGGLVVPRAVKFEISKEPAKSALDTCIDEGNIVQTNILAWAGEEDKDKLVSDSATRLGNDPGSVIDTESKVPMIVNGDVALLTGAQLADECVVITDDKPLRQACKSISIPVSGTIGVLVRAVETRDIEPDAAKETLYAMDEVGARLSASLVKRAERLIDDAAD</sequence>
<dbReference type="STRING" id="1705562.AMS69_06455"/>
<dbReference type="PATRIC" id="fig|1705562.3.peg.2348"/>
<protein>
    <recommendedName>
        <fullName evidence="3">DUF3368 domain-containing protein</fullName>
    </recommendedName>
</protein>
<keyword evidence="2" id="KW-1185">Reference proteome</keyword>
<reference evidence="1 2" key="1">
    <citation type="submission" date="2015-08" db="EMBL/GenBank/DDBJ databases">
        <title>Genomes of Isolates from Cabo Rojo, PR.</title>
        <authorList>
            <person name="Sanchez-Nieves R.L."/>
            <person name="Montalvo-Rodriguez R."/>
        </authorList>
    </citation>
    <scope>NUCLEOTIDE SEQUENCE [LARGE SCALE GENOMIC DNA]</scope>
    <source>
        <strain evidence="1 2">SL3</strain>
    </source>
</reference>
<proteinExistence type="predicted"/>
<dbReference type="RefSeq" id="WP_077067768.1">
    <property type="nucleotide sequence ID" value="NZ_LIUF01000002.1"/>
</dbReference>
<organism evidence="1 2">
    <name type="scientific">Haloarcula rubripromontorii</name>
    <dbReference type="NCBI Taxonomy" id="1705562"/>
    <lineage>
        <taxon>Archaea</taxon>
        <taxon>Methanobacteriati</taxon>
        <taxon>Methanobacteriota</taxon>
        <taxon>Stenosarchaea group</taxon>
        <taxon>Halobacteria</taxon>
        <taxon>Halobacteriales</taxon>
        <taxon>Haloarculaceae</taxon>
        <taxon>Haloarcula</taxon>
    </lineage>
</organism>
<dbReference type="Proteomes" id="UP000037729">
    <property type="component" value="Unassembled WGS sequence"/>
</dbReference>
<evidence type="ECO:0000313" key="1">
    <source>
        <dbReference type="EMBL" id="KOX93564.1"/>
    </source>
</evidence>
<dbReference type="EMBL" id="LIUF01000002">
    <property type="protein sequence ID" value="KOX93564.1"/>
    <property type="molecule type" value="Genomic_DNA"/>
</dbReference>
<dbReference type="PANTHER" id="PTHR39550">
    <property type="entry name" value="SLL0658 PROTEIN"/>
    <property type="match status" value="1"/>
</dbReference>
<dbReference type="Pfam" id="PF11848">
    <property type="entry name" value="DUF3368"/>
    <property type="match status" value="1"/>
</dbReference>
<dbReference type="PANTHER" id="PTHR39550:SF1">
    <property type="entry name" value="SLL0658 PROTEIN"/>
    <property type="match status" value="1"/>
</dbReference>
<accession>A0A0N1IUL9</accession>
<comment type="caution">
    <text evidence="1">The sequence shown here is derived from an EMBL/GenBank/DDBJ whole genome shotgun (WGS) entry which is preliminary data.</text>
</comment>
<gene>
    <name evidence="1" type="ORF">AMS69_06455</name>
</gene>
<evidence type="ECO:0008006" key="3">
    <source>
        <dbReference type="Google" id="ProtNLM"/>
    </source>
</evidence>
<dbReference type="AlphaFoldDB" id="A0A0N1IUL9"/>
<dbReference type="InterPro" id="IPR021799">
    <property type="entry name" value="PIN-like_prokaryotic"/>
</dbReference>
<evidence type="ECO:0000313" key="2">
    <source>
        <dbReference type="Proteomes" id="UP000037729"/>
    </source>
</evidence>
<dbReference type="OrthoDB" id="199611at2157"/>